<organism evidence="2 3">
    <name type="scientific">Sorangium cellulosum</name>
    <name type="common">Polyangium cellulosum</name>
    <dbReference type="NCBI Taxonomy" id="56"/>
    <lineage>
        <taxon>Bacteria</taxon>
        <taxon>Pseudomonadati</taxon>
        <taxon>Myxococcota</taxon>
        <taxon>Polyangia</taxon>
        <taxon>Polyangiales</taxon>
        <taxon>Polyangiaceae</taxon>
        <taxon>Sorangium</taxon>
    </lineage>
</organism>
<evidence type="ECO:0000256" key="1">
    <source>
        <dbReference type="SAM" id="MobiDB-lite"/>
    </source>
</evidence>
<protein>
    <recommendedName>
        <fullName evidence="4">Bacteriocin-protection protein</fullName>
    </recommendedName>
</protein>
<reference evidence="2 3" key="1">
    <citation type="submission" date="2015-09" db="EMBL/GenBank/DDBJ databases">
        <title>Sorangium comparison.</title>
        <authorList>
            <person name="Zaburannyi N."/>
            <person name="Bunk B."/>
            <person name="Overmann J."/>
            <person name="Mueller R."/>
        </authorList>
    </citation>
    <scope>NUCLEOTIDE SEQUENCE [LARGE SCALE GENOMIC DNA]</scope>
    <source>
        <strain evidence="2 3">So ce26</strain>
    </source>
</reference>
<dbReference type="AlphaFoldDB" id="A0A2L0EPH6"/>
<name>A0A2L0EPH6_SORCE</name>
<dbReference type="Proteomes" id="UP000238348">
    <property type="component" value="Chromosome"/>
</dbReference>
<feature type="compositionally biased region" description="Low complexity" evidence="1">
    <location>
        <begin position="1"/>
        <end position="19"/>
    </location>
</feature>
<dbReference type="Pfam" id="PF13376">
    <property type="entry name" value="OmdA"/>
    <property type="match status" value="1"/>
</dbReference>
<evidence type="ECO:0000313" key="3">
    <source>
        <dbReference type="Proteomes" id="UP000238348"/>
    </source>
</evidence>
<evidence type="ECO:0008006" key="4">
    <source>
        <dbReference type="Google" id="ProtNLM"/>
    </source>
</evidence>
<feature type="compositionally biased region" description="Low complexity" evidence="1">
    <location>
        <begin position="59"/>
        <end position="72"/>
    </location>
</feature>
<accession>A0A2L0EPH6</accession>
<sequence length="274" mass="29184">MLAAPAAAEPSGASGSADARSTTLAPGMDHPRRESRMTSGDRMSATKQVGTKPRKKAAPAKAAPAKAAPAKAAPAKAAPAKAAPAGEAPIVAFAQPRVWADWLASNHASSRGVWLKLAKKASGVASVTYAEALEVALAWGWIDGQKRPLDDAFWLQKFTPRGPKSVWSKINRDKALALIAAGEMKPSGLEQVERAQRDGRWDAAYDSQSRATVPDDLSAALAANPRAAAFFAALDAANRYAVLFRVHTAKKPETRQKRITLFVEMLARHEKLHP</sequence>
<proteinExistence type="predicted"/>
<feature type="region of interest" description="Disordered" evidence="1">
    <location>
        <begin position="1"/>
        <end position="72"/>
    </location>
</feature>
<gene>
    <name evidence="2" type="ORF">SOCE26_026080</name>
</gene>
<dbReference type="EMBL" id="CP012673">
    <property type="protein sequence ID" value="AUX41198.1"/>
    <property type="molecule type" value="Genomic_DNA"/>
</dbReference>
<evidence type="ECO:0000313" key="2">
    <source>
        <dbReference type="EMBL" id="AUX41198.1"/>
    </source>
</evidence>